<organism evidence="2 3">
    <name type="scientific">Halorhodospira halophila (strain DSM 244 / SL1)</name>
    <name type="common">Ectothiorhodospira halophila (strain DSM 244 / SL1)</name>
    <dbReference type="NCBI Taxonomy" id="349124"/>
    <lineage>
        <taxon>Bacteria</taxon>
        <taxon>Pseudomonadati</taxon>
        <taxon>Pseudomonadota</taxon>
        <taxon>Gammaproteobacteria</taxon>
        <taxon>Chromatiales</taxon>
        <taxon>Ectothiorhodospiraceae</taxon>
        <taxon>Halorhodospira</taxon>
    </lineage>
</organism>
<dbReference type="RefSeq" id="WP_011813117.1">
    <property type="nucleotide sequence ID" value="NC_008789.1"/>
</dbReference>
<gene>
    <name evidence="2" type="ordered locus">Hhal_0300</name>
</gene>
<feature type="transmembrane region" description="Helical" evidence="1">
    <location>
        <begin position="38"/>
        <end position="57"/>
    </location>
</feature>
<dbReference type="AlphaFoldDB" id="A1WTT2"/>
<dbReference type="HOGENOM" id="CLU_2861523_0_0_6"/>
<dbReference type="OrthoDB" id="9964258at2"/>
<feature type="transmembrane region" description="Helical" evidence="1">
    <location>
        <begin position="12"/>
        <end position="32"/>
    </location>
</feature>
<dbReference type="EMBL" id="CP000544">
    <property type="protein sequence ID" value="ABM61094.1"/>
    <property type="molecule type" value="Genomic_DNA"/>
</dbReference>
<keyword evidence="1" id="KW-0812">Transmembrane</keyword>
<sequence length="64" mass="6857">MDFDTLGGKLALVGLTGVAFAILYMLFIAIAVDPRLISMDWLVVAALAGAGCSYLIYEYKGIIK</sequence>
<dbReference type="KEGG" id="hha:Hhal_0300"/>
<name>A1WTT2_HALHL</name>
<evidence type="ECO:0000313" key="2">
    <source>
        <dbReference type="EMBL" id="ABM61094.1"/>
    </source>
</evidence>
<dbReference type="Proteomes" id="UP000000647">
    <property type="component" value="Chromosome"/>
</dbReference>
<proteinExistence type="predicted"/>
<keyword evidence="1" id="KW-0472">Membrane</keyword>
<protein>
    <submittedName>
        <fullName evidence="2">Uncharacterized protein</fullName>
    </submittedName>
</protein>
<reference evidence="3" key="1">
    <citation type="submission" date="2006-12" db="EMBL/GenBank/DDBJ databases">
        <title>Complete sequence of Halorhodospira halophila SL1.</title>
        <authorList>
            <consortium name="US DOE Joint Genome Institute"/>
            <person name="Copeland A."/>
            <person name="Lucas S."/>
            <person name="Lapidus A."/>
            <person name="Barry K."/>
            <person name="Detter J.C."/>
            <person name="Glavina del Rio T."/>
            <person name="Hammon N."/>
            <person name="Israni S."/>
            <person name="Dalin E."/>
            <person name="Tice H."/>
            <person name="Pitluck S."/>
            <person name="Saunders E."/>
            <person name="Brettin T."/>
            <person name="Bruce D."/>
            <person name="Han C."/>
            <person name="Tapia R."/>
            <person name="Schmutz J."/>
            <person name="Larimer F."/>
            <person name="Land M."/>
            <person name="Hauser L."/>
            <person name="Kyrpides N."/>
            <person name="Mikhailova N."/>
            <person name="Hoff W."/>
            <person name="Richardson P."/>
        </authorList>
    </citation>
    <scope>NUCLEOTIDE SEQUENCE [LARGE SCALE GENOMIC DNA]</scope>
    <source>
        <strain evidence="3">DSM 244 / SL1</strain>
    </source>
</reference>
<dbReference type="STRING" id="349124.Hhal_0300"/>
<evidence type="ECO:0000313" key="3">
    <source>
        <dbReference type="Proteomes" id="UP000000647"/>
    </source>
</evidence>
<reference evidence="2 3" key="2">
    <citation type="journal article" date="2013" name="Stand. Genomic Sci.">
        <title>Complete genome sequence of Halorhodospira halophila SL1.</title>
        <authorList>
            <person name="Challacombe J.F."/>
            <person name="Majid S."/>
            <person name="Deole R."/>
            <person name="Brettin T.S."/>
            <person name="Bruce D."/>
            <person name="Delano S.F."/>
            <person name="Detter J.C."/>
            <person name="Gleasner C.D."/>
            <person name="Han C.S."/>
            <person name="Misra M."/>
            <person name="Reitenga K.G."/>
            <person name="Mikhailova N."/>
            <person name="Woyke T."/>
            <person name="Pitluck S."/>
            <person name="Nolan M."/>
            <person name="Land M.L."/>
            <person name="Saunders E."/>
            <person name="Tapia R."/>
            <person name="Lapidus A."/>
            <person name="Ivanova N."/>
            <person name="Hoff W.D."/>
        </authorList>
    </citation>
    <scope>NUCLEOTIDE SEQUENCE [LARGE SCALE GENOMIC DNA]</scope>
    <source>
        <strain evidence="3">DSM 244 / SL1</strain>
    </source>
</reference>
<keyword evidence="3" id="KW-1185">Reference proteome</keyword>
<accession>A1WTT2</accession>
<keyword evidence="1" id="KW-1133">Transmembrane helix</keyword>
<evidence type="ECO:0000256" key="1">
    <source>
        <dbReference type="SAM" id="Phobius"/>
    </source>
</evidence>